<dbReference type="EMBL" id="JABBFW010000059">
    <property type="protein sequence ID" value="NML19123.1"/>
    <property type="molecule type" value="Genomic_DNA"/>
</dbReference>
<gene>
    <name evidence="1" type="ORF">HHL10_29560</name>
</gene>
<dbReference type="AlphaFoldDB" id="A0A848FLN1"/>
<evidence type="ECO:0000313" key="2">
    <source>
        <dbReference type="Proteomes" id="UP000574067"/>
    </source>
</evidence>
<evidence type="ECO:0000313" key="1">
    <source>
        <dbReference type="EMBL" id="NML19123.1"/>
    </source>
</evidence>
<comment type="caution">
    <text evidence="1">The sequence shown here is derived from an EMBL/GenBank/DDBJ whole genome shotgun (WGS) entry which is preliminary data.</text>
</comment>
<proteinExistence type="predicted"/>
<protein>
    <submittedName>
        <fullName evidence="1">Uncharacterized protein</fullName>
    </submittedName>
</protein>
<sequence length="165" mass="18573">MESVVVFTGKDRSTMTQEGGSGHWAARDDRISNAEYVVCVRNRREQWAATDLEHGTAFLVGKIAGTTPAPYDGRVIIKFSEYAEINVPDSWKAITGGQRFPVAYIETNKLFNALGIKLESLEWKPFQESPEQDEPRSKSPFTEAKEWLAKQLNIDADSIEIHIRA</sequence>
<keyword evidence="2" id="KW-1185">Reference proteome</keyword>
<accession>A0A848FLN1</accession>
<dbReference type="RefSeq" id="WP_169164014.1">
    <property type="nucleotide sequence ID" value="NZ_JABBFW010000059.1"/>
</dbReference>
<reference evidence="1 2" key="1">
    <citation type="submission" date="2020-04" db="EMBL/GenBank/DDBJ databases">
        <title>Azohydromonas sp. isolated from soil.</title>
        <authorList>
            <person name="Dahal R.H."/>
        </authorList>
    </citation>
    <scope>NUCLEOTIDE SEQUENCE [LARGE SCALE GENOMIC DNA]</scope>
    <source>
        <strain evidence="1 2">G-1-1-14</strain>
    </source>
</reference>
<dbReference type="Proteomes" id="UP000574067">
    <property type="component" value="Unassembled WGS sequence"/>
</dbReference>
<name>A0A848FLN1_9BURK</name>
<organism evidence="1 2">
    <name type="scientific">Azohydromonas caseinilytica</name>
    <dbReference type="NCBI Taxonomy" id="2728836"/>
    <lineage>
        <taxon>Bacteria</taxon>
        <taxon>Pseudomonadati</taxon>
        <taxon>Pseudomonadota</taxon>
        <taxon>Betaproteobacteria</taxon>
        <taxon>Burkholderiales</taxon>
        <taxon>Sphaerotilaceae</taxon>
        <taxon>Azohydromonas</taxon>
    </lineage>
</organism>